<name>A0ABD5NDE7_9EURY</name>
<evidence type="ECO:0000259" key="3">
    <source>
        <dbReference type="Pfam" id="PF13458"/>
    </source>
</evidence>
<dbReference type="InterPro" id="IPR051010">
    <property type="entry name" value="BCAA_transport"/>
</dbReference>
<evidence type="ECO:0000313" key="4">
    <source>
        <dbReference type="EMBL" id="MFC3477325.1"/>
    </source>
</evidence>
<evidence type="ECO:0000313" key="5">
    <source>
        <dbReference type="Proteomes" id="UP001595660"/>
    </source>
</evidence>
<comment type="caution">
    <text evidence="4">The sequence shown here is derived from an EMBL/GenBank/DDBJ whole genome shotgun (WGS) entry which is preliminary data.</text>
</comment>
<keyword evidence="5" id="KW-1185">Reference proteome</keyword>
<dbReference type="Proteomes" id="UP001595660">
    <property type="component" value="Unassembled WGS sequence"/>
</dbReference>
<dbReference type="PANTHER" id="PTHR30483:SF6">
    <property type="entry name" value="PERIPLASMIC BINDING PROTEIN OF ABC TRANSPORTER FOR NATURAL AMINO ACIDS"/>
    <property type="match status" value="1"/>
</dbReference>
<dbReference type="GeneID" id="69116750"/>
<sequence>MERVTRREWLAATGAVAATTTGCLGLGGSSKPVTVGSLLPLSGPGALGQVAAHHERAVAAAVDHVNAAGGIHGREVEYVPKDTAASPDVAAEAYAELADEDAIGVVGAVISGNTASLTETAAEDGRPLVSPASTSPGLASAGRTDDAKFFGRTCPNDRQQAAVMAKVLDDEGYANAGTVSVLHLDDAFGAALADAVAGATDADVVSTVAFEASSSTPAEPVDAALADEPDAVAFVGTPGQSTSTRNELLERRYDGDVVLSSGLVPSNPSTRFDGAYTATVDSAQTVGTTRLTQELADIAPLMPYTTNAYDAAFLLSLAAEASDDASPAGVAANLRAVSGGVGHSVTVREFERAATLLGSGRAVNYSGASGPVNLNDDLEPLSSYLVERVDEGSVETLELLQRTFFGGGEA</sequence>
<evidence type="ECO:0000256" key="2">
    <source>
        <dbReference type="SAM" id="MobiDB-lite"/>
    </source>
</evidence>
<dbReference type="EMBL" id="JBHRWN010000002">
    <property type="protein sequence ID" value="MFC3477325.1"/>
    <property type="molecule type" value="Genomic_DNA"/>
</dbReference>
<keyword evidence="1" id="KW-0732">Signal</keyword>
<gene>
    <name evidence="4" type="ORF">ACFOKC_06260</name>
</gene>
<accession>A0ABD5NDE7</accession>
<feature type="domain" description="Leucine-binding protein" evidence="3">
    <location>
        <begin position="32"/>
        <end position="338"/>
    </location>
</feature>
<proteinExistence type="predicted"/>
<reference evidence="4 5" key="1">
    <citation type="journal article" date="2019" name="Int. J. Syst. Evol. Microbiol.">
        <title>The Global Catalogue of Microorganisms (GCM) 10K type strain sequencing project: providing services to taxonomists for standard genome sequencing and annotation.</title>
        <authorList>
            <consortium name="The Broad Institute Genomics Platform"/>
            <consortium name="The Broad Institute Genome Sequencing Center for Infectious Disease"/>
            <person name="Wu L."/>
            <person name="Ma J."/>
        </authorList>
    </citation>
    <scope>NUCLEOTIDE SEQUENCE [LARGE SCALE GENOMIC DNA]</scope>
    <source>
        <strain evidence="4 5">CGMCC 1.12562</strain>
    </source>
</reference>
<dbReference type="InterPro" id="IPR028081">
    <property type="entry name" value="Leu-bd"/>
</dbReference>
<dbReference type="SUPFAM" id="SSF53822">
    <property type="entry name" value="Periplasmic binding protein-like I"/>
    <property type="match status" value="1"/>
</dbReference>
<dbReference type="Gene3D" id="3.40.50.2300">
    <property type="match status" value="2"/>
</dbReference>
<dbReference type="Pfam" id="PF13458">
    <property type="entry name" value="Peripla_BP_6"/>
    <property type="match status" value="1"/>
</dbReference>
<protein>
    <submittedName>
        <fullName evidence="4">ABC transporter substrate-binding protein</fullName>
    </submittedName>
</protein>
<dbReference type="RefSeq" id="WP_232571546.1">
    <property type="nucleotide sequence ID" value="NZ_CP089466.1"/>
</dbReference>
<dbReference type="AlphaFoldDB" id="A0ABD5NDE7"/>
<dbReference type="PROSITE" id="PS51257">
    <property type="entry name" value="PROKAR_LIPOPROTEIN"/>
    <property type="match status" value="1"/>
</dbReference>
<dbReference type="PANTHER" id="PTHR30483">
    <property type="entry name" value="LEUCINE-SPECIFIC-BINDING PROTEIN"/>
    <property type="match status" value="1"/>
</dbReference>
<dbReference type="InterPro" id="IPR028082">
    <property type="entry name" value="Peripla_BP_I"/>
</dbReference>
<feature type="region of interest" description="Disordered" evidence="2">
    <location>
        <begin position="121"/>
        <end position="144"/>
    </location>
</feature>
<organism evidence="4 5">
    <name type="scientific">Halobacterium litoreum</name>
    <dbReference type="NCBI Taxonomy" id="2039234"/>
    <lineage>
        <taxon>Archaea</taxon>
        <taxon>Methanobacteriati</taxon>
        <taxon>Methanobacteriota</taxon>
        <taxon>Stenosarchaea group</taxon>
        <taxon>Halobacteria</taxon>
        <taxon>Halobacteriales</taxon>
        <taxon>Halobacteriaceae</taxon>
        <taxon>Halobacterium</taxon>
    </lineage>
</organism>
<evidence type="ECO:0000256" key="1">
    <source>
        <dbReference type="ARBA" id="ARBA00022729"/>
    </source>
</evidence>